<dbReference type="GO" id="GO:0003824">
    <property type="term" value="F:catalytic activity"/>
    <property type="evidence" value="ECO:0007669"/>
    <property type="project" value="InterPro"/>
</dbReference>
<name>A0A975GUZ0_9BACT</name>
<evidence type="ECO:0000313" key="7">
    <source>
        <dbReference type="EMBL" id="QTA93268.1"/>
    </source>
</evidence>
<dbReference type="InterPro" id="IPR011698">
    <property type="entry name" value="GATase_3"/>
</dbReference>
<comment type="function">
    <text evidence="4">Catalyzes amidations at positions B, D, E, and G on adenosylcobyrinic A,C-diamide. NH(2) groups are provided by glutamine, and one molecule of ATP is hydrogenolyzed for each amidation.</text>
</comment>
<dbReference type="GO" id="GO:0015420">
    <property type="term" value="F:ABC-type vitamin B12 transporter activity"/>
    <property type="evidence" value="ECO:0007669"/>
    <property type="project" value="UniProtKB-UniRule"/>
</dbReference>
<keyword evidence="2 4" id="KW-0169">Cobalamin biosynthesis</keyword>
<dbReference type="PROSITE" id="PS51274">
    <property type="entry name" value="GATASE_COBBQ"/>
    <property type="match status" value="1"/>
</dbReference>
<dbReference type="PANTHER" id="PTHR21343:SF1">
    <property type="entry name" value="COBYRIC ACID SYNTHASE"/>
    <property type="match status" value="1"/>
</dbReference>
<dbReference type="Gene3D" id="3.40.50.880">
    <property type="match status" value="1"/>
</dbReference>
<evidence type="ECO:0000256" key="1">
    <source>
        <dbReference type="ARBA" id="ARBA00004953"/>
    </source>
</evidence>
<evidence type="ECO:0000256" key="2">
    <source>
        <dbReference type="ARBA" id="ARBA00022573"/>
    </source>
</evidence>
<feature type="domain" description="CobQ/CobB/MinD/ParA nucleotide binding" evidence="5">
    <location>
        <begin position="11"/>
        <end position="237"/>
    </location>
</feature>
<dbReference type="InterPro" id="IPR027417">
    <property type="entry name" value="P-loop_NTPase"/>
</dbReference>
<protein>
    <recommendedName>
        <fullName evidence="4">Cobyric acid synthase</fullName>
    </recommendedName>
</protein>
<sequence>MDMNMKKKSNIIFLGTGSDVGKSVTATAFCRILKHRGYRVAPFKAQNMSNNSFVTLEGGEIGRAQVTQAEACGLAPSVHMNPVLLKPNSDMGSQVVLQGQVYGNMAARDYYGLKSEIKSKVRESYQKLEQEYDTIVMEGAGSCCEVNLREHDIVNFEMALSVGAPVVLVADIDKGGVFAQIIGALEIISPEERNLVAGFIINKFRGDPGLFKTGIEYIEQRTGKPVFGLVPVFTDFKIDAEDSMSLEKTIASHSHARASERESPKSDQCIHIAVVRLPHVSNFTDLEVLENEPEVMITWLKTPDQLEKYDVIILPGSKSTVSDMTWLHERGWVTPVKKFADRDNKLVVGLCGGFQMLGIEIGDPHEIEGRTKKTQGLGLLNVFTEIEKTKVVRRSVGQDKLFGVKVCGYEIHMGRTKLSSSSRTEGREADKNFLELETGPDGAINSRGNVFGTYLHGLFDSGAFRKKFLEHVAKEKGILFDNAIERRDYWAEKDKNYDQLAEHFSKYVDVEHIIRIMEKRIDN</sequence>
<dbReference type="CDD" id="cd05389">
    <property type="entry name" value="CobQ_N"/>
    <property type="match status" value="1"/>
</dbReference>
<dbReference type="InterPro" id="IPR033949">
    <property type="entry name" value="CobQ_GATase1"/>
</dbReference>
<feature type="active site" description="Nucleophile" evidence="4">
    <location>
        <position position="351"/>
    </location>
</feature>
<feature type="domain" description="CobB/CobQ-like glutamine amidotransferase" evidence="6">
    <location>
        <begin position="272"/>
        <end position="463"/>
    </location>
</feature>
<gene>
    <name evidence="4 7" type="primary">cobQ</name>
    <name evidence="7" type="ORF">dnm_093690</name>
</gene>
<evidence type="ECO:0000256" key="3">
    <source>
        <dbReference type="ARBA" id="ARBA00022962"/>
    </source>
</evidence>
<dbReference type="KEGG" id="dmm:dnm_093690"/>
<dbReference type="NCBIfam" id="NF001989">
    <property type="entry name" value="PRK00784.1"/>
    <property type="match status" value="1"/>
</dbReference>
<accession>A0A975GUZ0</accession>
<dbReference type="InterPro" id="IPR002586">
    <property type="entry name" value="CobQ/CobB/MinD/ParA_Nub-bd_dom"/>
</dbReference>
<comment type="similarity">
    <text evidence="4">Belongs to the CobB/CobQ family. CobQ subfamily.</text>
</comment>
<evidence type="ECO:0000259" key="5">
    <source>
        <dbReference type="Pfam" id="PF01656"/>
    </source>
</evidence>
<proteinExistence type="inferred from homology"/>
<dbReference type="InterPro" id="IPR047045">
    <property type="entry name" value="CobQ_N"/>
</dbReference>
<reference evidence="7" key="1">
    <citation type="journal article" date="2021" name="Microb. Physiol.">
        <title>Proteogenomic Insights into the Physiology of Marine, Sulfate-Reducing, Filamentous Desulfonema limicola and Desulfonema magnum.</title>
        <authorList>
            <person name="Schnaars V."/>
            <person name="Wohlbrand L."/>
            <person name="Scheve S."/>
            <person name="Hinrichs C."/>
            <person name="Reinhardt R."/>
            <person name="Rabus R."/>
        </authorList>
    </citation>
    <scope>NUCLEOTIDE SEQUENCE</scope>
    <source>
        <strain evidence="7">4be13</strain>
    </source>
</reference>
<evidence type="ECO:0000313" key="8">
    <source>
        <dbReference type="Proteomes" id="UP000663722"/>
    </source>
</evidence>
<dbReference type="InterPro" id="IPR029062">
    <property type="entry name" value="Class_I_gatase-like"/>
</dbReference>
<dbReference type="GO" id="GO:0009236">
    <property type="term" value="P:cobalamin biosynthetic process"/>
    <property type="evidence" value="ECO:0007669"/>
    <property type="project" value="UniProtKB-UniRule"/>
</dbReference>
<dbReference type="Pfam" id="PF01656">
    <property type="entry name" value="CbiA"/>
    <property type="match status" value="1"/>
</dbReference>
<comment type="pathway">
    <text evidence="1 4">Cofactor biosynthesis; adenosylcobalamin biosynthesis.</text>
</comment>
<dbReference type="EMBL" id="CP061800">
    <property type="protein sequence ID" value="QTA93268.1"/>
    <property type="molecule type" value="Genomic_DNA"/>
</dbReference>
<dbReference type="NCBIfam" id="TIGR00313">
    <property type="entry name" value="cobQ"/>
    <property type="match status" value="1"/>
</dbReference>
<organism evidence="7 8">
    <name type="scientific">Desulfonema magnum</name>
    <dbReference type="NCBI Taxonomy" id="45655"/>
    <lineage>
        <taxon>Bacteria</taxon>
        <taxon>Pseudomonadati</taxon>
        <taxon>Thermodesulfobacteriota</taxon>
        <taxon>Desulfobacteria</taxon>
        <taxon>Desulfobacterales</taxon>
        <taxon>Desulfococcaceae</taxon>
        <taxon>Desulfonema</taxon>
    </lineage>
</organism>
<evidence type="ECO:0000259" key="6">
    <source>
        <dbReference type="Pfam" id="PF07685"/>
    </source>
</evidence>
<dbReference type="InterPro" id="IPR004459">
    <property type="entry name" value="CobQ_synth"/>
</dbReference>
<keyword evidence="3 4" id="KW-0315">Glutamine amidotransferase</keyword>
<evidence type="ECO:0000256" key="4">
    <source>
        <dbReference type="HAMAP-Rule" id="MF_00028"/>
    </source>
</evidence>
<dbReference type="SUPFAM" id="SSF52317">
    <property type="entry name" value="Class I glutamine amidotransferase-like"/>
    <property type="match status" value="1"/>
</dbReference>
<dbReference type="PANTHER" id="PTHR21343">
    <property type="entry name" value="DETHIOBIOTIN SYNTHETASE"/>
    <property type="match status" value="1"/>
</dbReference>
<dbReference type="AlphaFoldDB" id="A0A975GUZ0"/>
<dbReference type="Pfam" id="PF07685">
    <property type="entry name" value="GATase_3"/>
    <property type="match status" value="1"/>
</dbReference>
<feature type="active site" evidence="4">
    <location>
        <position position="456"/>
    </location>
</feature>
<dbReference type="HAMAP" id="MF_00028">
    <property type="entry name" value="CobQ"/>
    <property type="match status" value="1"/>
</dbReference>
<keyword evidence="8" id="KW-1185">Reference proteome</keyword>
<dbReference type="Proteomes" id="UP000663722">
    <property type="component" value="Chromosome"/>
</dbReference>
<dbReference type="Gene3D" id="3.40.50.300">
    <property type="entry name" value="P-loop containing nucleotide triphosphate hydrolases"/>
    <property type="match status" value="1"/>
</dbReference>
<dbReference type="SUPFAM" id="SSF52540">
    <property type="entry name" value="P-loop containing nucleoside triphosphate hydrolases"/>
    <property type="match status" value="1"/>
</dbReference>
<dbReference type="CDD" id="cd01750">
    <property type="entry name" value="GATase1_CobQ"/>
    <property type="match status" value="1"/>
</dbReference>